<evidence type="ECO:0000313" key="3">
    <source>
        <dbReference type="Proteomes" id="UP000539111"/>
    </source>
</evidence>
<accession>A0A7Z0ABX4</accession>
<proteinExistence type="predicted"/>
<evidence type="ECO:0000259" key="1">
    <source>
        <dbReference type="Pfam" id="PF13460"/>
    </source>
</evidence>
<dbReference type="SUPFAM" id="SSF51735">
    <property type="entry name" value="NAD(P)-binding Rossmann-fold domains"/>
    <property type="match status" value="1"/>
</dbReference>
<dbReference type="AlphaFoldDB" id="A0A7Z0ABX4"/>
<dbReference type="PANTHER" id="PTHR15020:SF50">
    <property type="entry name" value="UPF0659 PROTEIN YMR090W"/>
    <property type="match status" value="1"/>
</dbReference>
<dbReference type="Pfam" id="PF13460">
    <property type="entry name" value="NAD_binding_10"/>
    <property type="match status" value="1"/>
</dbReference>
<evidence type="ECO:0000313" key="2">
    <source>
        <dbReference type="EMBL" id="NYI67275.1"/>
    </source>
</evidence>
<name>A0A7Z0ABX4_9MICO</name>
<gene>
    <name evidence="2" type="ORF">BJY26_001581</name>
</gene>
<organism evidence="2 3">
    <name type="scientific">Spelaeicoccus albus</name>
    <dbReference type="NCBI Taxonomy" id="1280376"/>
    <lineage>
        <taxon>Bacteria</taxon>
        <taxon>Bacillati</taxon>
        <taxon>Actinomycetota</taxon>
        <taxon>Actinomycetes</taxon>
        <taxon>Micrococcales</taxon>
        <taxon>Brevibacteriaceae</taxon>
        <taxon>Spelaeicoccus</taxon>
    </lineage>
</organism>
<keyword evidence="3" id="KW-1185">Reference proteome</keyword>
<dbReference type="Gene3D" id="3.40.50.720">
    <property type="entry name" value="NAD(P)-binding Rossmann-like Domain"/>
    <property type="match status" value="1"/>
</dbReference>
<feature type="domain" description="NAD(P)-binding" evidence="1">
    <location>
        <begin position="15"/>
        <end position="198"/>
    </location>
</feature>
<dbReference type="EMBL" id="JACBZP010000001">
    <property type="protein sequence ID" value="NYI67275.1"/>
    <property type="molecule type" value="Genomic_DNA"/>
</dbReference>
<dbReference type="PANTHER" id="PTHR15020">
    <property type="entry name" value="FLAVIN REDUCTASE-RELATED"/>
    <property type="match status" value="1"/>
</dbReference>
<dbReference type="Proteomes" id="UP000539111">
    <property type="component" value="Unassembled WGS sequence"/>
</dbReference>
<sequence length="223" mass="23013">MKKVRHQVSKIAIIGGHGKIALQLARILTGDGHSVSSLIRNPDHTADVERTGASPVMADVERMDVGAMAAAMAGQDAVVWSAGAGGGDPERTYAVDRDAAIRSMDAAEQAGVPRYVMVSYFGASPQHGVDPDNPFYAYAESKAAADAHLAATSLAWTILGPGKLTDGPATGLIEIGADSGEVTRDDVAGVAATVLRMPESAGKFLQFTGGDTPIDRALADASR</sequence>
<reference evidence="2 3" key="1">
    <citation type="submission" date="2020-07" db="EMBL/GenBank/DDBJ databases">
        <title>Sequencing the genomes of 1000 actinobacteria strains.</title>
        <authorList>
            <person name="Klenk H.-P."/>
        </authorList>
    </citation>
    <scope>NUCLEOTIDE SEQUENCE [LARGE SCALE GENOMIC DNA]</scope>
    <source>
        <strain evidence="2 3">DSM 26341</strain>
    </source>
</reference>
<comment type="caution">
    <text evidence="2">The sequence shown here is derived from an EMBL/GenBank/DDBJ whole genome shotgun (WGS) entry which is preliminary data.</text>
</comment>
<dbReference type="InterPro" id="IPR036291">
    <property type="entry name" value="NAD(P)-bd_dom_sf"/>
</dbReference>
<dbReference type="InterPro" id="IPR016040">
    <property type="entry name" value="NAD(P)-bd_dom"/>
</dbReference>
<dbReference type="CDD" id="cd05243">
    <property type="entry name" value="SDR_a5"/>
    <property type="match status" value="1"/>
</dbReference>
<protein>
    <submittedName>
        <fullName evidence="2">Uncharacterized protein YbjT (DUF2867 family)</fullName>
    </submittedName>
</protein>